<evidence type="ECO:0000313" key="2">
    <source>
        <dbReference type="Proteomes" id="UP001396334"/>
    </source>
</evidence>
<accession>A0ABR2QQ28</accession>
<sequence>MVERDHDVEDVAVKDGEMMEDDSMGIMKVCICFKLHRKLREHCRTERVNTLMADSASDIRVFEEMSTRLDKQVIGRVIHIIKEFDLQRDCTSVIDSSKLFRTIDISSIIMVEVMQINYLYKLLIWNFVIQRALYLVVNCLWLSAPYCDYGSISRNIEVDDPYGFRLLLMGNKNSKVREKYLFGNLSKAILVIGRSMFQSVHTEVKHATSYMVNEHNKDINICEKNTYVVASRGSILRGYINYIQSTLFRPFFSESRKDGGICVDNISTNWDHLGVSIPMTSTLDFIEISFSDADAGGFLGQFVVELLNCWYHHDTKRPKPWLFDE</sequence>
<dbReference type="Gene3D" id="3.20.20.80">
    <property type="entry name" value="Glycosidases"/>
    <property type="match status" value="1"/>
</dbReference>
<protein>
    <submittedName>
        <fullName evidence="1">Uncharacterized protein</fullName>
    </submittedName>
</protein>
<evidence type="ECO:0000313" key="1">
    <source>
        <dbReference type="EMBL" id="KAK9002774.1"/>
    </source>
</evidence>
<gene>
    <name evidence="1" type="ORF">V6N11_060354</name>
</gene>
<proteinExistence type="predicted"/>
<organism evidence="1 2">
    <name type="scientific">Hibiscus sabdariffa</name>
    <name type="common">roselle</name>
    <dbReference type="NCBI Taxonomy" id="183260"/>
    <lineage>
        <taxon>Eukaryota</taxon>
        <taxon>Viridiplantae</taxon>
        <taxon>Streptophyta</taxon>
        <taxon>Embryophyta</taxon>
        <taxon>Tracheophyta</taxon>
        <taxon>Spermatophyta</taxon>
        <taxon>Magnoliopsida</taxon>
        <taxon>eudicotyledons</taxon>
        <taxon>Gunneridae</taxon>
        <taxon>Pentapetalae</taxon>
        <taxon>rosids</taxon>
        <taxon>malvids</taxon>
        <taxon>Malvales</taxon>
        <taxon>Malvaceae</taxon>
        <taxon>Malvoideae</taxon>
        <taxon>Hibiscus</taxon>
    </lineage>
</organism>
<keyword evidence="2" id="KW-1185">Reference proteome</keyword>
<name>A0ABR2QQ28_9ROSI</name>
<dbReference type="Proteomes" id="UP001396334">
    <property type="component" value="Unassembled WGS sequence"/>
</dbReference>
<comment type="caution">
    <text evidence="1">The sequence shown here is derived from an EMBL/GenBank/DDBJ whole genome shotgun (WGS) entry which is preliminary data.</text>
</comment>
<reference evidence="1 2" key="1">
    <citation type="journal article" date="2024" name="G3 (Bethesda)">
        <title>Genome assembly of Hibiscus sabdariffa L. provides insights into metabolisms of medicinal natural products.</title>
        <authorList>
            <person name="Kim T."/>
        </authorList>
    </citation>
    <scope>NUCLEOTIDE SEQUENCE [LARGE SCALE GENOMIC DNA]</scope>
    <source>
        <strain evidence="1">TK-2024</strain>
        <tissue evidence="1">Old leaves</tissue>
    </source>
</reference>
<dbReference type="EMBL" id="JBBPBN010000034">
    <property type="protein sequence ID" value="KAK9002774.1"/>
    <property type="molecule type" value="Genomic_DNA"/>
</dbReference>